<evidence type="ECO:0000313" key="8">
    <source>
        <dbReference type="EMBL" id="KAF2895771.1"/>
    </source>
</evidence>
<dbReference type="GO" id="GO:0016787">
    <property type="term" value="F:hydrolase activity"/>
    <property type="evidence" value="ECO:0007669"/>
    <property type="project" value="UniProtKB-KW"/>
</dbReference>
<keyword evidence="4" id="KW-0255">Endonuclease</keyword>
<dbReference type="GO" id="GO:0042575">
    <property type="term" value="C:DNA polymerase complex"/>
    <property type="evidence" value="ECO:0007669"/>
    <property type="project" value="UniProtKB-ARBA"/>
</dbReference>
<comment type="caution">
    <text evidence="8">The sequence shown here is derived from an EMBL/GenBank/DDBJ whole genome shotgun (WGS) entry which is preliminary data.</text>
</comment>
<dbReference type="OrthoDB" id="8068582at2759"/>
<evidence type="ECO:0000256" key="3">
    <source>
        <dbReference type="ARBA" id="ARBA00022722"/>
    </source>
</evidence>
<evidence type="ECO:0000256" key="2">
    <source>
        <dbReference type="ARBA" id="ARBA00022695"/>
    </source>
</evidence>
<proteinExistence type="predicted"/>
<dbReference type="Gene3D" id="3.30.420.10">
    <property type="entry name" value="Ribonuclease H-like superfamily/Ribonuclease H"/>
    <property type="match status" value="1"/>
</dbReference>
<dbReference type="GO" id="GO:0003964">
    <property type="term" value="F:RNA-directed DNA polymerase activity"/>
    <property type="evidence" value="ECO:0007669"/>
    <property type="project" value="UniProtKB-KW"/>
</dbReference>
<dbReference type="InterPro" id="IPR036397">
    <property type="entry name" value="RNaseH_sf"/>
</dbReference>
<evidence type="ECO:0000256" key="5">
    <source>
        <dbReference type="ARBA" id="ARBA00022801"/>
    </source>
</evidence>
<dbReference type="GO" id="GO:0003676">
    <property type="term" value="F:nucleic acid binding"/>
    <property type="evidence" value="ECO:0007669"/>
    <property type="project" value="InterPro"/>
</dbReference>
<sequence>MTGAQKRYAQIEKELLAILFACEHFHEYNYGKHVVVQTDHKPLVAIFNKPLVFPPLRLQRMLMKIQKYDIELHYVPGKYLCLADTLSRATSTDNKITESEDKFDEIVEAHHITSSPLYPQSNGLVERNVQIVKNSLIKAKQANRDMYLVLLHYRNSPIEGINFSPAQLLMGRTLRDTLPINESLLIPRTPNKNLAKDALRKRQESQRYYYNRGTKPLNPLKRENIYPKTQLKDKEWRPATIENRKEQPRSYMFKNCEGGSYTRNRRFINVIPDIPDDEVQREELPKASQSIREDDNETILNESDFEIFNVPTQSSCGRPIKIPDRLKY</sequence>
<keyword evidence="1" id="KW-0808">Transferase</keyword>
<feature type="domain" description="Reverse transcriptase RNase H-like" evidence="7">
    <location>
        <begin position="1"/>
        <end position="68"/>
    </location>
</feature>
<evidence type="ECO:0000256" key="6">
    <source>
        <dbReference type="ARBA" id="ARBA00022918"/>
    </source>
</evidence>
<keyword evidence="5" id="KW-0378">Hydrolase</keyword>
<evidence type="ECO:0000313" key="9">
    <source>
        <dbReference type="Proteomes" id="UP000801492"/>
    </source>
</evidence>
<dbReference type="GO" id="GO:0004519">
    <property type="term" value="F:endonuclease activity"/>
    <property type="evidence" value="ECO:0007669"/>
    <property type="project" value="UniProtKB-KW"/>
</dbReference>
<reference evidence="8" key="1">
    <citation type="submission" date="2019-08" db="EMBL/GenBank/DDBJ databases">
        <title>The genome of the North American firefly Photinus pyralis.</title>
        <authorList>
            <consortium name="Photinus pyralis genome working group"/>
            <person name="Fallon T.R."/>
            <person name="Sander Lower S.E."/>
            <person name="Weng J.-K."/>
        </authorList>
    </citation>
    <scope>NUCLEOTIDE SEQUENCE</scope>
    <source>
        <strain evidence="8">TRF0915ILg1</strain>
        <tissue evidence="8">Whole body</tissue>
    </source>
</reference>
<dbReference type="InterPro" id="IPR050951">
    <property type="entry name" value="Retrovirus_Pol_polyprotein"/>
</dbReference>
<evidence type="ECO:0000259" key="7">
    <source>
        <dbReference type="Pfam" id="PF17917"/>
    </source>
</evidence>
<dbReference type="InterPro" id="IPR012337">
    <property type="entry name" value="RNaseH-like_sf"/>
</dbReference>
<dbReference type="SUPFAM" id="SSF56672">
    <property type="entry name" value="DNA/RNA polymerases"/>
    <property type="match status" value="1"/>
</dbReference>
<protein>
    <recommendedName>
        <fullName evidence="7">Reverse transcriptase RNase H-like domain-containing protein</fullName>
    </recommendedName>
</protein>
<dbReference type="AlphaFoldDB" id="A0A8K0GE71"/>
<keyword evidence="3" id="KW-0540">Nuclease</keyword>
<dbReference type="Pfam" id="PF17917">
    <property type="entry name" value="RT_RNaseH"/>
    <property type="match status" value="1"/>
</dbReference>
<organism evidence="8 9">
    <name type="scientific">Ignelater luminosus</name>
    <name type="common">Cucubano</name>
    <name type="synonym">Pyrophorus luminosus</name>
    <dbReference type="NCBI Taxonomy" id="2038154"/>
    <lineage>
        <taxon>Eukaryota</taxon>
        <taxon>Metazoa</taxon>
        <taxon>Ecdysozoa</taxon>
        <taxon>Arthropoda</taxon>
        <taxon>Hexapoda</taxon>
        <taxon>Insecta</taxon>
        <taxon>Pterygota</taxon>
        <taxon>Neoptera</taxon>
        <taxon>Endopterygota</taxon>
        <taxon>Coleoptera</taxon>
        <taxon>Polyphaga</taxon>
        <taxon>Elateriformia</taxon>
        <taxon>Elateroidea</taxon>
        <taxon>Elateridae</taxon>
        <taxon>Agrypninae</taxon>
        <taxon>Pyrophorini</taxon>
        <taxon>Ignelater</taxon>
    </lineage>
</organism>
<dbReference type="PANTHER" id="PTHR37984">
    <property type="entry name" value="PROTEIN CBG26694"/>
    <property type="match status" value="1"/>
</dbReference>
<evidence type="ECO:0000256" key="4">
    <source>
        <dbReference type="ARBA" id="ARBA00022759"/>
    </source>
</evidence>
<evidence type="ECO:0000256" key="1">
    <source>
        <dbReference type="ARBA" id="ARBA00022679"/>
    </source>
</evidence>
<dbReference type="Proteomes" id="UP000801492">
    <property type="component" value="Unassembled WGS sequence"/>
</dbReference>
<dbReference type="EMBL" id="VTPC01005666">
    <property type="protein sequence ID" value="KAF2895771.1"/>
    <property type="molecule type" value="Genomic_DNA"/>
</dbReference>
<dbReference type="PANTHER" id="PTHR37984:SF8">
    <property type="entry name" value="CCHC-TYPE DOMAIN-CONTAINING PROTEIN"/>
    <property type="match status" value="1"/>
</dbReference>
<dbReference type="InterPro" id="IPR041373">
    <property type="entry name" value="RT_RNaseH"/>
</dbReference>
<keyword evidence="9" id="KW-1185">Reference proteome</keyword>
<dbReference type="SUPFAM" id="SSF53098">
    <property type="entry name" value="Ribonuclease H-like"/>
    <property type="match status" value="1"/>
</dbReference>
<keyword evidence="2" id="KW-0548">Nucleotidyltransferase</keyword>
<dbReference type="CDD" id="cd09274">
    <property type="entry name" value="RNase_HI_RT_Ty3"/>
    <property type="match status" value="1"/>
</dbReference>
<keyword evidence="6" id="KW-0695">RNA-directed DNA polymerase</keyword>
<accession>A0A8K0GE71</accession>
<name>A0A8K0GE71_IGNLU</name>
<gene>
    <name evidence="8" type="ORF">ILUMI_10404</name>
</gene>
<dbReference type="InterPro" id="IPR043502">
    <property type="entry name" value="DNA/RNA_pol_sf"/>
</dbReference>